<dbReference type="KEGG" id="saci:Sinac_3438"/>
<evidence type="ECO:0000256" key="2">
    <source>
        <dbReference type="SAM" id="Phobius"/>
    </source>
</evidence>
<sequence>MPLLFALTLLLSAVLLFSAQPMIAKAVLPQFGGAPAVWTTCMVFFQAVLLAGYVYAHAMTGWLGIRRQAVVHAALLLVTWFFLPIGIVEEVTGSSPATGTSTTGSLLTMLFLSAGVPFFAVATTAPLLQRWFAGTGHRAATDPYFLYGASNFGSLTALLAYPFVIEPNIALARQGGLWSTGYVILAALIVGCAVVAERSSPPGFHKAEGPIRPEAGRWWRWVWLAFIPSSLLLGVTTYLSTDIAPIPLLWVIPLALYLLTFIVVFAHKPIVPHWGLVRALPLEVMALALVLGFGLVQPWLIPLHLLTFITAALVCHGELARDRPTTQHLTEFYLAIAFGGLLGGTFNALVAPVIFNRVAEYPIALVLACLVVPVTKPDGRPTRGLGIGDVAIPLVVFGLTAALIRDDQGWTGPLGTMLVSGLVTLVSWTHRARPVRFALTIGAALMASGLTAGINGRVLHQERNFFGVLQVTEDLRSQSHRLFHGRTLHGQQSLDPARRREPLSYFHRSGPIGQVFDEFQARPSEAERTVAVVGLGVGSLAAYAQPGERWTFYEIDPAVLRIASDPRDFTFLRDCRAESLNVIIGDARLRLREAPDHHYALIVLDAFSADAIPMHLLTREALAIYRRKLAGQGILAFHISNRSIELESVLGALARDAGLACRIRSDRNLRPEERLAGKQESIWAMMADRESDLGGMATDPKWAPPRPRGGSVWTDDFSSITGHIILRRTP</sequence>
<evidence type="ECO:0000313" key="3">
    <source>
        <dbReference type="EMBL" id="AGA27699.1"/>
    </source>
</evidence>
<dbReference type="HOGENOM" id="CLU_021206_0_0_0"/>
<feature type="transmembrane region" description="Helical" evidence="2">
    <location>
        <begin position="68"/>
        <end position="87"/>
    </location>
</feature>
<reference evidence="3 4" key="1">
    <citation type="submission" date="2012-02" db="EMBL/GenBank/DDBJ databases">
        <title>Complete sequence of chromosome of Singulisphaera acidiphila DSM 18658.</title>
        <authorList>
            <consortium name="US DOE Joint Genome Institute (JGI-PGF)"/>
            <person name="Lucas S."/>
            <person name="Copeland A."/>
            <person name="Lapidus A."/>
            <person name="Glavina del Rio T."/>
            <person name="Dalin E."/>
            <person name="Tice H."/>
            <person name="Bruce D."/>
            <person name="Goodwin L."/>
            <person name="Pitluck S."/>
            <person name="Peters L."/>
            <person name="Ovchinnikova G."/>
            <person name="Chertkov O."/>
            <person name="Kyrpides N."/>
            <person name="Mavromatis K."/>
            <person name="Ivanova N."/>
            <person name="Brettin T."/>
            <person name="Detter J.C."/>
            <person name="Han C."/>
            <person name="Larimer F."/>
            <person name="Land M."/>
            <person name="Hauser L."/>
            <person name="Markowitz V."/>
            <person name="Cheng J.-F."/>
            <person name="Hugenholtz P."/>
            <person name="Woyke T."/>
            <person name="Wu D."/>
            <person name="Tindall B."/>
            <person name="Pomrenke H."/>
            <person name="Brambilla E."/>
            <person name="Klenk H.-P."/>
            <person name="Eisen J.A."/>
        </authorList>
    </citation>
    <scope>NUCLEOTIDE SEQUENCE [LARGE SCALE GENOMIC DNA]</scope>
    <source>
        <strain evidence="4">ATCC BAA-1392 / DSM 18658 / VKM B-2454 / MOB10</strain>
    </source>
</reference>
<dbReference type="AlphaFoldDB" id="L0DE92"/>
<dbReference type="PANTHER" id="PTHR43317:SF1">
    <property type="entry name" value="THERMOSPERMINE SYNTHASE ACAULIS5"/>
    <property type="match status" value="1"/>
</dbReference>
<feature type="transmembrane region" description="Helical" evidence="2">
    <location>
        <begin position="218"/>
        <end position="240"/>
    </location>
</feature>
<proteinExistence type="predicted"/>
<dbReference type="SUPFAM" id="SSF53335">
    <property type="entry name" value="S-adenosyl-L-methionine-dependent methyltransferases"/>
    <property type="match status" value="1"/>
</dbReference>
<dbReference type="OrthoDB" id="9761985at2"/>
<evidence type="ECO:0000256" key="1">
    <source>
        <dbReference type="ARBA" id="ARBA00023115"/>
    </source>
</evidence>
<feature type="transmembrane region" description="Helical" evidence="2">
    <location>
        <begin position="176"/>
        <end position="197"/>
    </location>
</feature>
<feature type="transmembrane region" description="Helical" evidence="2">
    <location>
        <begin position="36"/>
        <end position="56"/>
    </location>
</feature>
<feature type="transmembrane region" description="Helical" evidence="2">
    <location>
        <begin position="435"/>
        <end position="454"/>
    </location>
</feature>
<dbReference type="eggNOG" id="COG4122">
    <property type="taxonomic scope" value="Bacteria"/>
</dbReference>
<dbReference type="PANTHER" id="PTHR43317">
    <property type="entry name" value="THERMOSPERMINE SYNTHASE ACAULIS5"/>
    <property type="match status" value="1"/>
</dbReference>
<organism evidence="3 4">
    <name type="scientific">Singulisphaera acidiphila (strain ATCC BAA-1392 / DSM 18658 / VKM B-2454 / MOB10)</name>
    <dbReference type="NCBI Taxonomy" id="886293"/>
    <lineage>
        <taxon>Bacteria</taxon>
        <taxon>Pseudomonadati</taxon>
        <taxon>Planctomycetota</taxon>
        <taxon>Planctomycetia</taxon>
        <taxon>Isosphaerales</taxon>
        <taxon>Isosphaeraceae</taxon>
        <taxon>Singulisphaera</taxon>
    </lineage>
</organism>
<feature type="transmembrane region" description="Helical" evidence="2">
    <location>
        <begin position="301"/>
        <end position="320"/>
    </location>
</feature>
<name>L0DE92_SINAD</name>
<feature type="transmembrane region" description="Helical" evidence="2">
    <location>
        <begin position="332"/>
        <end position="355"/>
    </location>
</feature>
<dbReference type="STRING" id="886293.Sinac_3438"/>
<evidence type="ECO:0008006" key="5">
    <source>
        <dbReference type="Google" id="ProtNLM"/>
    </source>
</evidence>
<dbReference type="Gene3D" id="3.40.50.150">
    <property type="entry name" value="Vaccinia Virus protein VP39"/>
    <property type="match status" value="1"/>
</dbReference>
<feature type="transmembrane region" description="Helical" evidence="2">
    <location>
        <begin position="246"/>
        <end position="265"/>
    </location>
</feature>
<feature type="transmembrane region" description="Helical" evidence="2">
    <location>
        <begin position="277"/>
        <end position="295"/>
    </location>
</feature>
<feature type="transmembrane region" description="Helical" evidence="2">
    <location>
        <begin position="384"/>
        <end position="404"/>
    </location>
</feature>
<dbReference type="NCBIfam" id="NF037959">
    <property type="entry name" value="MFS_SpdSyn"/>
    <property type="match status" value="1"/>
</dbReference>
<protein>
    <recommendedName>
        <fullName evidence="5">Spermidine synthase</fullName>
    </recommendedName>
</protein>
<dbReference type="GO" id="GO:0006596">
    <property type="term" value="P:polyamine biosynthetic process"/>
    <property type="evidence" value="ECO:0007669"/>
    <property type="project" value="UniProtKB-KW"/>
</dbReference>
<keyword evidence="2" id="KW-0472">Membrane</keyword>
<keyword evidence="4" id="KW-1185">Reference proteome</keyword>
<gene>
    <name evidence="3" type="ordered locus">Sinac_3438</name>
</gene>
<keyword evidence="1" id="KW-0620">Polyamine biosynthesis</keyword>
<feature type="transmembrane region" description="Helical" evidence="2">
    <location>
        <begin position="361"/>
        <end position="377"/>
    </location>
</feature>
<accession>L0DE92</accession>
<keyword evidence="2" id="KW-0812">Transmembrane</keyword>
<feature type="transmembrane region" description="Helical" evidence="2">
    <location>
        <begin position="144"/>
        <end position="164"/>
    </location>
</feature>
<dbReference type="Proteomes" id="UP000010798">
    <property type="component" value="Chromosome"/>
</dbReference>
<dbReference type="InterPro" id="IPR029063">
    <property type="entry name" value="SAM-dependent_MTases_sf"/>
</dbReference>
<evidence type="ECO:0000313" key="4">
    <source>
        <dbReference type="Proteomes" id="UP000010798"/>
    </source>
</evidence>
<dbReference type="EMBL" id="CP003364">
    <property type="protein sequence ID" value="AGA27699.1"/>
    <property type="molecule type" value="Genomic_DNA"/>
</dbReference>
<keyword evidence="2" id="KW-1133">Transmembrane helix</keyword>
<feature type="transmembrane region" description="Helical" evidence="2">
    <location>
        <begin position="410"/>
        <end position="428"/>
    </location>
</feature>
<feature type="transmembrane region" description="Helical" evidence="2">
    <location>
        <begin position="107"/>
        <end position="132"/>
    </location>
</feature>
<dbReference type="RefSeq" id="WP_015246844.1">
    <property type="nucleotide sequence ID" value="NC_019892.1"/>
</dbReference>